<dbReference type="Pfam" id="PF18136">
    <property type="entry name" value="DNApol_Exo"/>
    <property type="match status" value="1"/>
</dbReference>
<dbReference type="InterPro" id="IPR041336">
    <property type="entry name" value="DNApol_Exo"/>
</dbReference>
<dbReference type="SUPFAM" id="SSF53098">
    <property type="entry name" value="Ribonuclease H-like"/>
    <property type="match status" value="1"/>
</dbReference>
<evidence type="ECO:0000256" key="2">
    <source>
        <dbReference type="SAM" id="MobiDB-lite"/>
    </source>
</evidence>
<dbReference type="SMART" id="SM00482">
    <property type="entry name" value="POLAc"/>
    <property type="match status" value="1"/>
</dbReference>
<dbReference type="OrthoDB" id="5588663at2759"/>
<feature type="domain" description="DNA-directed DNA polymerase family A palm" evidence="3">
    <location>
        <begin position="706"/>
        <end position="935"/>
    </location>
</feature>
<feature type="compositionally biased region" description="Low complexity" evidence="2">
    <location>
        <begin position="1071"/>
        <end position="1084"/>
    </location>
</feature>
<dbReference type="InterPro" id="IPR001098">
    <property type="entry name" value="DNA-dir_DNA_pol_A_palm_dom"/>
</dbReference>
<keyword evidence="5" id="KW-1185">Reference proteome</keyword>
<protein>
    <recommendedName>
        <fullName evidence="1">Mitochondrial DNA polymerase catalytic subunit</fullName>
    </recommendedName>
</protein>
<feature type="region of interest" description="Disordered" evidence="2">
    <location>
        <begin position="1065"/>
        <end position="1110"/>
    </location>
</feature>
<dbReference type="Proteomes" id="UP000218811">
    <property type="component" value="Unassembled WGS sequence"/>
</dbReference>
<proteinExistence type="predicted"/>
<dbReference type="GO" id="GO:0006264">
    <property type="term" value="P:mitochondrial DNA replication"/>
    <property type="evidence" value="ECO:0007669"/>
    <property type="project" value="TreeGrafter"/>
</dbReference>
<accession>A0A2H3IYC0</accession>
<evidence type="ECO:0000259" key="3">
    <source>
        <dbReference type="SMART" id="SM00482"/>
    </source>
</evidence>
<dbReference type="GO" id="GO:0005760">
    <property type="term" value="C:gamma DNA polymerase complex"/>
    <property type="evidence" value="ECO:0007669"/>
    <property type="project" value="InterPro"/>
</dbReference>
<name>A0A2H3IYC0_WOLCO</name>
<sequence>MIAIAGMSPRSFAAIGSARSFHSSGPTWQKQRLFARWRQWILDAAKSVFFFKKRTKGVGGPEATSETSNATPTVRRNELGIQLLSRNLHSQIFRNASIPAPPESYVRIAEDHLRMHGLEPSKHGADQSDVSFTLPPLHGHNIDQHFYSIGMAAAQPWLGFAQELAGAELPPRPETWNVAPGWTRYVHQADGRFSFESVEYPMFNGKPEQTLVFDVETLPEYTTYSVMACAVSPNAWYSWVSPWLLDQTENLQQLIPMGDPSVPRLIVGHNVSYDRLRIREEYSVDTTQTRFLDTMALHIAVNGFSDDQRIAWLGYRKYNAAAQEPFHDTEMEDGKQRAKRWEQVTSANSLVEVARLHCGIEMDKETREDFLECTPAQILDRIQHYLSYCAKDTAVTQAVLARTWRAFHHQCPSPVSFAAVLTIGSSFLTVNEQWEQYPEYAKCTSDKMYGQVTQRLADLAEQAREMMHSEEWKNDVWLSQLDWTPRQVTKTKGGNSDSKDAVVPNWYKELTKTKKDLPPGTVDISLGVRISPILLRLSWRDWPLYYSREHGWVFRVPHKAKFEATHKALQFALQEDNALNALSECSYSFYPVPRFDGSTAKLASPLSKSFMLTAPKGALTSAGDEAQTLFNLNAQGDYWKSVHDSAREQIVVWQDMNGNSGESSTQKNGRRLGIILPMMSTMSTVTRHASDRTWVPARNATGDWIGSELQTTVYAPPGYSIVGASIPSLNLWISSMLGDAQFGVHGATALGWMLLQGNEAESTDLHTRTADLLGISRDAAEEFNCSRINGVELRKEPQGLSKASATRSLIGELGKVTNASQFGTFTHNDRLSRQTYRCGGLESFIHNKLKNISMSRKPQTVALECSITHALRNMFSSNDDKYEIIRMEWIVQSSGVDYLHLLIVAMDRLIKDYGIRARYMISSHDEVRYLVKDQDRYRAALALQIANLWTQGLFAFRLGMDDLPRGTAFLSAIDIDKVLRRAVDETSTPPKPQPGHETMKESLDIAQVLAKTNGGSLWPDGAFMHAASQFEAGINLTDYKAPEILKHRAESEAWLRAQVSSKAGLGAAAQRTNATSTSISSNSRISDRMNGPNKPKTSTSRKRDQHDWDKVIEQAFTARRKV</sequence>
<evidence type="ECO:0000313" key="4">
    <source>
        <dbReference type="EMBL" id="PCH35000.1"/>
    </source>
</evidence>
<dbReference type="GO" id="GO:0003677">
    <property type="term" value="F:DNA binding"/>
    <property type="evidence" value="ECO:0007669"/>
    <property type="project" value="InterPro"/>
</dbReference>
<dbReference type="EMBL" id="KB467843">
    <property type="protein sequence ID" value="PCH35000.1"/>
    <property type="molecule type" value="Genomic_DNA"/>
</dbReference>
<feature type="compositionally biased region" description="Basic and acidic residues" evidence="2">
    <location>
        <begin position="1101"/>
        <end position="1110"/>
    </location>
</feature>
<evidence type="ECO:0000256" key="1">
    <source>
        <dbReference type="ARBA" id="ARBA00031966"/>
    </source>
</evidence>
<dbReference type="InterPro" id="IPR043502">
    <property type="entry name" value="DNA/RNA_pol_sf"/>
</dbReference>
<dbReference type="Gene3D" id="3.30.420.390">
    <property type="match status" value="2"/>
</dbReference>
<dbReference type="PANTHER" id="PTHR10267:SF0">
    <property type="entry name" value="DNA POLYMERASE SUBUNIT GAMMA-1"/>
    <property type="match status" value="1"/>
</dbReference>
<reference evidence="4 5" key="1">
    <citation type="journal article" date="2012" name="Science">
        <title>The Paleozoic origin of enzymatic lignin decomposition reconstructed from 31 fungal genomes.</title>
        <authorList>
            <person name="Floudas D."/>
            <person name="Binder M."/>
            <person name="Riley R."/>
            <person name="Barry K."/>
            <person name="Blanchette R.A."/>
            <person name="Henrissat B."/>
            <person name="Martinez A.T."/>
            <person name="Otillar R."/>
            <person name="Spatafora J.W."/>
            <person name="Yadav J.S."/>
            <person name="Aerts A."/>
            <person name="Benoit I."/>
            <person name="Boyd A."/>
            <person name="Carlson A."/>
            <person name="Copeland A."/>
            <person name="Coutinho P.M."/>
            <person name="de Vries R.P."/>
            <person name="Ferreira P."/>
            <person name="Findley K."/>
            <person name="Foster B."/>
            <person name="Gaskell J."/>
            <person name="Glotzer D."/>
            <person name="Gorecki P."/>
            <person name="Heitman J."/>
            <person name="Hesse C."/>
            <person name="Hori C."/>
            <person name="Igarashi K."/>
            <person name="Jurgens J.A."/>
            <person name="Kallen N."/>
            <person name="Kersten P."/>
            <person name="Kohler A."/>
            <person name="Kuees U."/>
            <person name="Kumar T.K.A."/>
            <person name="Kuo A."/>
            <person name="LaButti K."/>
            <person name="Larrondo L.F."/>
            <person name="Lindquist E."/>
            <person name="Ling A."/>
            <person name="Lombard V."/>
            <person name="Lucas S."/>
            <person name="Lundell T."/>
            <person name="Martin R."/>
            <person name="McLaughlin D.J."/>
            <person name="Morgenstern I."/>
            <person name="Morin E."/>
            <person name="Murat C."/>
            <person name="Nagy L.G."/>
            <person name="Nolan M."/>
            <person name="Ohm R.A."/>
            <person name="Patyshakuliyeva A."/>
            <person name="Rokas A."/>
            <person name="Ruiz-Duenas F.J."/>
            <person name="Sabat G."/>
            <person name="Salamov A."/>
            <person name="Samejima M."/>
            <person name="Schmutz J."/>
            <person name="Slot J.C."/>
            <person name="St John F."/>
            <person name="Stenlid J."/>
            <person name="Sun H."/>
            <person name="Sun S."/>
            <person name="Syed K."/>
            <person name="Tsang A."/>
            <person name="Wiebenga A."/>
            <person name="Young D."/>
            <person name="Pisabarro A."/>
            <person name="Eastwood D.C."/>
            <person name="Martin F."/>
            <person name="Cullen D."/>
            <person name="Grigoriev I.V."/>
            <person name="Hibbett D.S."/>
        </authorList>
    </citation>
    <scope>NUCLEOTIDE SEQUENCE [LARGE SCALE GENOMIC DNA]</scope>
    <source>
        <strain evidence="4 5">MD-104</strain>
    </source>
</reference>
<dbReference type="InterPro" id="IPR002297">
    <property type="entry name" value="DNA-dir_DNA_pol_A_mt"/>
</dbReference>
<gene>
    <name evidence="4" type="ORF">WOLCODRAFT_165948</name>
</gene>
<dbReference type="AlphaFoldDB" id="A0A2H3IYC0"/>
<organism evidence="4 5">
    <name type="scientific">Wolfiporia cocos (strain MD-104)</name>
    <name type="common">Brown rot fungus</name>
    <dbReference type="NCBI Taxonomy" id="742152"/>
    <lineage>
        <taxon>Eukaryota</taxon>
        <taxon>Fungi</taxon>
        <taxon>Dikarya</taxon>
        <taxon>Basidiomycota</taxon>
        <taxon>Agaricomycotina</taxon>
        <taxon>Agaricomycetes</taxon>
        <taxon>Polyporales</taxon>
        <taxon>Phaeolaceae</taxon>
        <taxon>Wolfiporia</taxon>
    </lineage>
</organism>
<dbReference type="GO" id="GO:0003887">
    <property type="term" value="F:DNA-directed DNA polymerase activity"/>
    <property type="evidence" value="ECO:0007669"/>
    <property type="project" value="InterPro"/>
</dbReference>
<dbReference type="GO" id="GO:0008408">
    <property type="term" value="F:3'-5' exonuclease activity"/>
    <property type="evidence" value="ECO:0007669"/>
    <property type="project" value="TreeGrafter"/>
</dbReference>
<evidence type="ECO:0000313" key="5">
    <source>
        <dbReference type="Proteomes" id="UP000218811"/>
    </source>
</evidence>
<dbReference type="PANTHER" id="PTHR10267">
    <property type="entry name" value="DNA POLYMERASE SUBUNIT GAMMA-1"/>
    <property type="match status" value="1"/>
</dbReference>
<dbReference type="STRING" id="742152.A0A2H3IYC0"/>
<dbReference type="PRINTS" id="PR00867">
    <property type="entry name" value="DNAPOLG"/>
</dbReference>
<dbReference type="SUPFAM" id="SSF56672">
    <property type="entry name" value="DNA/RNA polymerases"/>
    <property type="match status" value="1"/>
</dbReference>
<dbReference type="OMA" id="HENSSEY"/>
<dbReference type="InterPro" id="IPR012337">
    <property type="entry name" value="RNaseH-like_sf"/>
</dbReference>